<organism evidence="1 2">
    <name type="scientific">Ceratodon purpureus</name>
    <name type="common">Fire moss</name>
    <name type="synonym">Dicranum purpureum</name>
    <dbReference type="NCBI Taxonomy" id="3225"/>
    <lineage>
        <taxon>Eukaryota</taxon>
        <taxon>Viridiplantae</taxon>
        <taxon>Streptophyta</taxon>
        <taxon>Embryophyta</taxon>
        <taxon>Bryophyta</taxon>
        <taxon>Bryophytina</taxon>
        <taxon>Bryopsida</taxon>
        <taxon>Dicranidae</taxon>
        <taxon>Pseudoditrichales</taxon>
        <taxon>Ditrichaceae</taxon>
        <taxon>Ceratodon</taxon>
    </lineage>
</organism>
<protein>
    <submittedName>
        <fullName evidence="1">Uncharacterized protein</fullName>
    </submittedName>
</protein>
<evidence type="ECO:0000313" key="1">
    <source>
        <dbReference type="EMBL" id="KAG0581246.1"/>
    </source>
</evidence>
<sequence>MNIDISEQHVCAVESFFCSNLSTDRQLINGLHKVCLNSIQVTSHCITTSLSSQLTNHPLVTFSQPLMQNEMINTSGTRKGVLSEVME</sequence>
<dbReference type="Proteomes" id="UP000822688">
    <property type="component" value="Chromosome 4"/>
</dbReference>
<gene>
    <name evidence="1" type="ORF">KC19_4G236000</name>
</gene>
<reference evidence="1" key="1">
    <citation type="submission" date="2020-06" db="EMBL/GenBank/DDBJ databases">
        <title>WGS assembly of Ceratodon purpureus strain R40.</title>
        <authorList>
            <person name="Carey S.B."/>
            <person name="Jenkins J."/>
            <person name="Shu S."/>
            <person name="Lovell J.T."/>
            <person name="Sreedasyam A."/>
            <person name="Maumus F."/>
            <person name="Tiley G.P."/>
            <person name="Fernandez-Pozo N."/>
            <person name="Barry K."/>
            <person name="Chen C."/>
            <person name="Wang M."/>
            <person name="Lipzen A."/>
            <person name="Daum C."/>
            <person name="Saski C.A."/>
            <person name="Payton A.C."/>
            <person name="Mcbreen J.C."/>
            <person name="Conrad R.E."/>
            <person name="Kollar L.M."/>
            <person name="Olsson S."/>
            <person name="Huttunen S."/>
            <person name="Landis J.B."/>
            <person name="Wickett N.J."/>
            <person name="Johnson M.G."/>
            <person name="Rensing S.A."/>
            <person name="Grimwood J."/>
            <person name="Schmutz J."/>
            <person name="Mcdaniel S.F."/>
        </authorList>
    </citation>
    <scope>NUCLEOTIDE SEQUENCE</scope>
    <source>
        <strain evidence="1">R40</strain>
    </source>
</reference>
<accession>A0A8T0IED3</accession>
<dbReference type="EMBL" id="CM026424">
    <property type="protein sequence ID" value="KAG0581246.1"/>
    <property type="molecule type" value="Genomic_DNA"/>
</dbReference>
<name>A0A8T0IED3_CERPU</name>
<evidence type="ECO:0000313" key="2">
    <source>
        <dbReference type="Proteomes" id="UP000822688"/>
    </source>
</evidence>
<comment type="caution">
    <text evidence="1">The sequence shown here is derived from an EMBL/GenBank/DDBJ whole genome shotgun (WGS) entry which is preliminary data.</text>
</comment>
<dbReference type="AlphaFoldDB" id="A0A8T0IED3"/>
<proteinExistence type="predicted"/>
<keyword evidence="2" id="KW-1185">Reference proteome</keyword>